<comment type="caution">
    <text evidence="3">The sequence shown here is derived from an EMBL/GenBank/DDBJ whole genome shotgun (WGS) entry which is preliminary data.</text>
</comment>
<evidence type="ECO:0000256" key="1">
    <source>
        <dbReference type="ARBA" id="ARBA00022737"/>
    </source>
</evidence>
<dbReference type="Pfam" id="PF13181">
    <property type="entry name" value="TPR_8"/>
    <property type="match status" value="1"/>
</dbReference>
<dbReference type="Proteomes" id="UP000547674">
    <property type="component" value="Unassembled WGS sequence"/>
</dbReference>
<accession>A0A7Y2EB45</accession>
<dbReference type="InterPro" id="IPR019734">
    <property type="entry name" value="TPR_rpt"/>
</dbReference>
<dbReference type="Gene3D" id="1.25.40.10">
    <property type="entry name" value="Tetratricopeptide repeat domain"/>
    <property type="match status" value="2"/>
</dbReference>
<reference evidence="3 4" key="1">
    <citation type="submission" date="2020-03" db="EMBL/GenBank/DDBJ databases">
        <title>Metabolic flexibility allows generalist bacteria to become dominant in a frequently disturbed ecosystem.</title>
        <authorList>
            <person name="Chen Y.-J."/>
            <person name="Leung P.M."/>
            <person name="Bay S.K."/>
            <person name="Hugenholtz P."/>
            <person name="Kessler A.J."/>
            <person name="Shelley G."/>
            <person name="Waite D.W."/>
            <person name="Cook P.L."/>
            <person name="Greening C."/>
        </authorList>
    </citation>
    <scope>NUCLEOTIDE SEQUENCE [LARGE SCALE GENOMIC DNA]</scope>
    <source>
        <strain evidence="3">SS_bin_28</strain>
    </source>
</reference>
<evidence type="ECO:0000256" key="2">
    <source>
        <dbReference type="ARBA" id="ARBA00022803"/>
    </source>
</evidence>
<protein>
    <submittedName>
        <fullName evidence="3">Tetratricopeptide repeat protein</fullName>
    </submittedName>
</protein>
<dbReference type="EMBL" id="JABDJR010000702">
    <property type="protein sequence ID" value="NNF08566.1"/>
    <property type="molecule type" value="Genomic_DNA"/>
</dbReference>
<dbReference type="Pfam" id="PF13374">
    <property type="entry name" value="TPR_10"/>
    <property type="match status" value="3"/>
</dbReference>
<keyword evidence="2" id="KW-0802">TPR repeat</keyword>
<organism evidence="3 4">
    <name type="scientific">Eiseniibacteriota bacterium</name>
    <dbReference type="NCBI Taxonomy" id="2212470"/>
    <lineage>
        <taxon>Bacteria</taxon>
        <taxon>Candidatus Eiseniibacteriota</taxon>
    </lineage>
</organism>
<dbReference type="AlphaFoldDB" id="A0A7Y2EB45"/>
<keyword evidence="1" id="KW-0677">Repeat</keyword>
<dbReference type="InterPro" id="IPR011990">
    <property type="entry name" value="TPR-like_helical_dom_sf"/>
</dbReference>
<gene>
    <name evidence="3" type="ORF">HKN21_17525</name>
</gene>
<name>A0A7Y2EB45_UNCEI</name>
<evidence type="ECO:0000313" key="4">
    <source>
        <dbReference type="Proteomes" id="UP000547674"/>
    </source>
</evidence>
<evidence type="ECO:0000313" key="3">
    <source>
        <dbReference type="EMBL" id="NNF08566.1"/>
    </source>
</evidence>
<dbReference type="PANTHER" id="PTHR45641">
    <property type="entry name" value="TETRATRICOPEPTIDE REPEAT PROTEIN (AFU_ORTHOLOGUE AFUA_6G03870)"/>
    <property type="match status" value="1"/>
</dbReference>
<dbReference type="Pfam" id="PF13424">
    <property type="entry name" value="TPR_12"/>
    <property type="match status" value="1"/>
</dbReference>
<sequence length="316" mass="35452">LEEGPKAIELLEDCYERTKKTLGEDNATVMQVASALALSYDDAGRSEEAEAILRDTLEREIARFGDDHPHTITVKQNLASILRVQDRYEEAAPLYESSVVSAANMLGEKHIMTMKYRSNLALFYSDMGDYEKAETMSVAVVRDREEILGPNNSSTLASSLNLALLYLRIEKYDKCIAMAGELRDRCMKVLGSDHLYTAIIESTYGQAELKNGNAEVALEIFESSLDRYTRRYPDEKHWRVGHAHVVRGEAYFALGQYGNAEADYLKGHRILDAALDPTNRRVIHVMECLVALYGESGDPEKRAAWAERLASTQEAS</sequence>
<dbReference type="SUPFAM" id="SSF48452">
    <property type="entry name" value="TPR-like"/>
    <property type="match status" value="2"/>
</dbReference>
<dbReference type="PANTHER" id="PTHR45641:SF19">
    <property type="entry name" value="NEPHROCYSTIN-3"/>
    <property type="match status" value="1"/>
</dbReference>
<proteinExistence type="predicted"/>
<feature type="non-terminal residue" evidence="3">
    <location>
        <position position="1"/>
    </location>
</feature>